<evidence type="ECO:0000256" key="7">
    <source>
        <dbReference type="ARBA" id="ARBA00022840"/>
    </source>
</evidence>
<keyword evidence="7" id="KW-0067">ATP-binding</keyword>
<reference evidence="14" key="1">
    <citation type="submission" date="2022-01" db="EMBL/GenBank/DDBJ databases">
        <title>Genome Sequence Resource for Two Populations of Ditylenchus destructor, the Migratory Endoparasitic Phytonematode.</title>
        <authorList>
            <person name="Zhang H."/>
            <person name="Lin R."/>
            <person name="Xie B."/>
        </authorList>
    </citation>
    <scope>NUCLEOTIDE SEQUENCE</scope>
    <source>
        <strain evidence="14">BazhouSP</strain>
    </source>
</reference>
<keyword evidence="15" id="KW-1185">Reference proteome</keyword>
<evidence type="ECO:0000313" key="15">
    <source>
        <dbReference type="Proteomes" id="UP001201812"/>
    </source>
</evidence>
<dbReference type="GO" id="GO:0003690">
    <property type="term" value="F:double-stranded DNA binding"/>
    <property type="evidence" value="ECO:0007669"/>
    <property type="project" value="TreeGrafter"/>
</dbReference>
<dbReference type="InterPro" id="IPR036465">
    <property type="entry name" value="vWFA_dom_sf"/>
</dbReference>
<evidence type="ECO:0000256" key="3">
    <source>
        <dbReference type="ARBA" id="ARBA00022741"/>
    </source>
</evidence>
<keyword evidence="4" id="KW-0227">DNA damage</keyword>
<dbReference type="GO" id="GO:0003684">
    <property type="term" value="F:damaged DNA binding"/>
    <property type="evidence" value="ECO:0007669"/>
    <property type="project" value="InterPro"/>
</dbReference>
<proteinExistence type="inferred from homology"/>
<comment type="similarity">
    <text evidence="2">Belongs to the ku70 family.</text>
</comment>
<evidence type="ECO:0000256" key="12">
    <source>
        <dbReference type="SAM" id="MobiDB-lite"/>
    </source>
</evidence>
<dbReference type="Proteomes" id="UP001201812">
    <property type="component" value="Unassembled WGS sequence"/>
</dbReference>
<dbReference type="SUPFAM" id="SSF100939">
    <property type="entry name" value="SPOC domain-like"/>
    <property type="match status" value="1"/>
</dbReference>
<feature type="domain" description="Ku" evidence="13">
    <location>
        <begin position="286"/>
        <end position="435"/>
    </location>
</feature>
<keyword evidence="9" id="KW-0233">DNA recombination</keyword>
<dbReference type="InterPro" id="IPR006165">
    <property type="entry name" value="Ku70"/>
</dbReference>
<dbReference type="SMART" id="SM00559">
    <property type="entry name" value="Ku78"/>
    <property type="match status" value="1"/>
</dbReference>
<dbReference type="InterPro" id="IPR027388">
    <property type="entry name" value="Ku70_bridge/pillars_dom_sf"/>
</dbReference>
<evidence type="ECO:0000313" key="14">
    <source>
        <dbReference type="EMBL" id="KAI1729274.1"/>
    </source>
</evidence>
<evidence type="ECO:0000256" key="11">
    <source>
        <dbReference type="ARBA" id="ARBA00023242"/>
    </source>
</evidence>
<dbReference type="AlphaFoldDB" id="A0AAD4R852"/>
<dbReference type="GO" id="GO:0042162">
    <property type="term" value="F:telomeric DNA binding"/>
    <property type="evidence" value="ECO:0007669"/>
    <property type="project" value="InterPro"/>
</dbReference>
<dbReference type="Gene3D" id="4.10.970.10">
    <property type="entry name" value="Ku70, bridge and pillars"/>
    <property type="match status" value="1"/>
</dbReference>
<dbReference type="Gene3D" id="3.40.50.410">
    <property type="entry name" value="von Willebrand factor, type A domain"/>
    <property type="match status" value="1"/>
</dbReference>
<dbReference type="GO" id="GO:0003678">
    <property type="term" value="F:DNA helicase activity"/>
    <property type="evidence" value="ECO:0007669"/>
    <property type="project" value="InterPro"/>
</dbReference>
<dbReference type="GO" id="GO:0043564">
    <property type="term" value="C:Ku70:Ku80 complex"/>
    <property type="evidence" value="ECO:0007669"/>
    <property type="project" value="InterPro"/>
</dbReference>
<keyword evidence="8" id="KW-0238">DNA-binding</keyword>
<comment type="caution">
    <text evidence="14">The sequence shown here is derived from an EMBL/GenBank/DDBJ whole genome shotgun (WGS) entry which is preliminary data.</text>
</comment>
<dbReference type="SUPFAM" id="SSF53300">
    <property type="entry name" value="vWA-like"/>
    <property type="match status" value="1"/>
</dbReference>
<dbReference type="InterPro" id="IPR005160">
    <property type="entry name" value="Ku_C"/>
</dbReference>
<comment type="subcellular location">
    <subcellularLocation>
        <location evidence="1">Nucleus</location>
    </subcellularLocation>
</comment>
<dbReference type="PANTHER" id="PTHR12604">
    <property type="entry name" value="KU AUTOANTIGEN DNA HELICASE"/>
    <property type="match status" value="1"/>
</dbReference>
<dbReference type="GO" id="GO:0006310">
    <property type="term" value="P:DNA recombination"/>
    <property type="evidence" value="ECO:0007669"/>
    <property type="project" value="UniProtKB-KW"/>
</dbReference>
<accession>A0AAD4R852</accession>
<evidence type="ECO:0000256" key="4">
    <source>
        <dbReference type="ARBA" id="ARBA00022763"/>
    </source>
</evidence>
<dbReference type="InterPro" id="IPR016194">
    <property type="entry name" value="SPOC-like_C_dom_sf"/>
</dbReference>
<keyword evidence="6" id="KW-0347">Helicase</keyword>
<keyword evidence="11" id="KW-0539">Nucleus</keyword>
<dbReference type="InterPro" id="IPR047087">
    <property type="entry name" value="KU70_core_dom"/>
</dbReference>
<dbReference type="Gene3D" id="2.40.290.10">
    <property type="match status" value="1"/>
</dbReference>
<evidence type="ECO:0000256" key="1">
    <source>
        <dbReference type="ARBA" id="ARBA00004123"/>
    </source>
</evidence>
<keyword evidence="3" id="KW-0547">Nucleotide-binding</keyword>
<sequence>MEESDEQATLLYDGGSRCSIFVIDYGEHMFDEGQHCFRTALEGVRNQLNYICCSGDQNEYAGVIFINTSNTNKEAENIDCIYVHRPLGSLDAEYVKELDSLIKSDNIVAELSPALGESGTCNWAEVLFLIQRLLTYSGTVIRKKSVYFITRNHDPISGDESILDLRSKDVQLAVFLVDGGEEETDQFWAEIDPYASQSSSIDQLQTQIKRKNFSLRATTSIPFKMGEGLEFAVGVYILIKEQSKPAAIPLDAETNERLEYRTHYVCDDEKTKKEVKEEKAENVEPLDEHFEGDVKFSRKIGEVDVVLDRKEMENLRRFDKPGIYVIGFKPISLLKASHRMSPSKYVFPLESAITGSNTMYRALYQRCLDRQLFILIRYTGRANTTPQLAALVPQAKIEEEDDQLSHSYEGFHLVELPFAEDKRNLKEKYQPPEGEEWPSASEEQVDAAKQFVSKLTTRYMPDQFANPTLQTYYKGLEAMALDLEVDLENNKGLDNIRPYYENSSLQKRVARQLEMFKGTCVPAEVAEPVKKGGRKNKALDYEDEGTTSKRGRKK</sequence>
<organism evidence="14 15">
    <name type="scientific">Ditylenchus destructor</name>
    <dbReference type="NCBI Taxonomy" id="166010"/>
    <lineage>
        <taxon>Eukaryota</taxon>
        <taxon>Metazoa</taxon>
        <taxon>Ecdysozoa</taxon>
        <taxon>Nematoda</taxon>
        <taxon>Chromadorea</taxon>
        <taxon>Rhabditida</taxon>
        <taxon>Tylenchina</taxon>
        <taxon>Tylenchomorpha</taxon>
        <taxon>Sphaerularioidea</taxon>
        <taxon>Anguinidae</taxon>
        <taxon>Anguininae</taxon>
        <taxon>Ditylenchus</taxon>
    </lineage>
</organism>
<dbReference type="GO" id="GO:0006303">
    <property type="term" value="P:double-strand break repair via nonhomologous end joining"/>
    <property type="evidence" value="ECO:0007669"/>
    <property type="project" value="InterPro"/>
</dbReference>
<dbReference type="GO" id="GO:0016787">
    <property type="term" value="F:hydrolase activity"/>
    <property type="evidence" value="ECO:0007669"/>
    <property type="project" value="UniProtKB-KW"/>
</dbReference>
<dbReference type="CDD" id="cd00788">
    <property type="entry name" value="KU70"/>
    <property type="match status" value="1"/>
</dbReference>
<evidence type="ECO:0000256" key="2">
    <source>
        <dbReference type="ARBA" id="ARBA00005240"/>
    </source>
</evidence>
<dbReference type="EMBL" id="JAKKPZ010000001">
    <property type="protein sequence ID" value="KAI1729274.1"/>
    <property type="molecule type" value="Genomic_DNA"/>
</dbReference>
<evidence type="ECO:0000259" key="13">
    <source>
        <dbReference type="SMART" id="SM00559"/>
    </source>
</evidence>
<dbReference type="Pfam" id="PF03730">
    <property type="entry name" value="Ku_C"/>
    <property type="match status" value="1"/>
</dbReference>
<evidence type="ECO:0000256" key="10">
    <source>
        <dbReference type="ARBA" id="ARBA00023204"/>
    </source>
</evidence>
<keyword evidence="10" id="KW-0234">DNA repair</keyword>
<dbReference type="PIRSF" id="PIRSF003033">
    <property type="entry name" value="Ku70"/>
    <property type="match status" value="1"/>
</dbReference>
<evidence type="ECO:0000256" key="6">
    <source>
        <dbReference type="ARBA" id="ARBA00022806"/>
    </source>
</evidence>
<dbReference type="NCBIfam" id="TIGR00578">
    <property type="entry name" value="ku70"/>
    <property type="match status" value="1"/>
</dbReference>
<evidence type="ECO:0000256" key="8">
    <source>
        <dbReference type="ARBA" id="ARBA00023125"/>
    </source>
</evidence>
<keyword evidence="5" id="KW-0378">Hydrolase</keyword>
<dbReference type="GO" id="GO:0005524">
    <property type="term" value="F:ATP binding"/>
    <property type="evidence" value="ECO:0007669"/>
    <property type="project" value="UniProtKB-KW"/>
</dbReference>
<dbReference type="PANTHER" id="PTHR12604:SF2">
    <property type="entry name" value="X-RAY REPAIR CROSS-COMPLEMENTING PROTEIN 6"/>
    <property type="match status" value="1"/>
</dbReference>
<evidence type="ECO:0000256" key="9">
    <source>
        <dbReference type="ARBA" id="ARBA00023172"/>
    </source>
</evidence>
<protein>
    <submittedName>
        <fullName evidence="14">Ku70/Ku80 beta-barrel domain-containing protein</fullName>
    </submittedName>
</protein>
<evidence type="ECO:0000256" key="5">
    <source>
        <dbReference type="ARBA" id="ARBA00022801"/>
    </source>
</evidence>
<gene>
    <name evidence="14" type="ORF">DdX_01506</name>
</gene>
<name>A0AAD4R852_9BILA</name>
<dbReference type="GO" id="GO:0000723">
    <property type="term" value="P:telomere maintenance"/>
    <property type="evidence" value="ECO:0007669"/>
    <property type="project" value="InterPro"/>
</dbReference>
<dbReference type="Gene3D" id="1.10.1600.10">
    <property type="match status" value="1"/>
</dbReference>
<dbReference type="InterPro" id="IPR005161">
    <property type="entry name" value="Ku_N"/>
</dbReference>
<dbReference type="Pfam" id="PF03731">
    <property type="entry name" value="Ku_N"/>
    <property type="match status" value="1"/>
</dbReference>
<dbReference type="InterPro" id="IPR006164">
    <property type="entry name" value="DNA_bd_Ku70/Ku80"/>
</dbReference>
<dbReference type="Pfam" id="PF02735">
    <property type="entry name" value="Ku"/>
    <property type="match status" value="1"/>
</dbReference>
<feature type="region of interest" description="Disordered" evidence="12">
    <location>
        <begin position="526"/>
        <end position="554"/>
    </location>
</feature>